<dbReference type="CDD" id="cd01044">
    <property type="entry name" value="Ferritin_CCC1_N"/>
    <property type="match status" value="1"/>
</dbReference>
<dbReference type="GO" id="GO:0012505">
    <property type="term" value="C:endomembrane system"/>
    <property type="evidence" value="ECO:0007669"/>
    <property type="project" value="UniProtKB-SubCell"/>
</dbReference>
<evidence type="ECO:0000256" key="3">
    <source>
        <dbReference type="ARBA" id="ARBA00022989"/>
    </source>
</evidence>
<dbReference type="STRING" id="1776334.APZ16_01630"/>
<evidence type="ECO:0000313" key="5">
    <source>
        <dbReference type="EMBL" id="KUO40348.1"/>
    </source>
</evidence>
<evidence type="ECO:0000256" key="2">
    <source>
        <dbReference type="ARBA" id="ARBA00022692"/>
    </source>
</evidence>
<dbReference type="InterPro" id="IPR009078">
    <property type="entry name" value="Ferritin-like_SF"/>
</dbReference>
<reference evidence="5 6" key="1">
    <citation type="journal article" date="2016" name="Nat. Microbiol.">
        <title>Genomic inference of the metabolism of cosmopolitan subsurface Archaea, Hadesarchaea.</title>
        <authorList>
            <person name="Baker B.J."/>
            <person name="Saw J.H."/>
            <person name="Lind A.E."/>
            <person name="Lazar C.S."/>
            <person name="Hinrichs K.-U."/>
            <person name="Teske A.P."/>
            <person name="Ettema T.J."/>
        </authorList>
    </citation>
    <scope>NUCLEOTIDE SEQUENCE [LARGE SCALE GENOMIC DNA]</scope>
</reference>
<keyword evidence="3" id="KW-1133">Transmembrane helix</keyword>
<name>A0A147JV03_HADYE</name>
<organism evidence="5 6">
    <name type="scientific">Hadarchaeum yellowstonense</name>
    <dbReference type="NCBI Taxonomy" id="1776334"/>
    <lineage>
        <taxon>Archaea</taxon>
        <taxon>Methanobacteriati</taxon>
        <taxon>Candidatus Hadarchaeota</taxon>
        <taxon>Candidatus Hadarchaeia</taxon>
        <taxon>Candidatus Hadarchaeales</taxon>
        <taxon>Candidatus Hadarchaeaceae</taxon>
        <taxon>Candidatus Hadarchaeum</taxon>
    </lineage>
</organism>
<dbReference type="InterPro" id="IPR039376">
    <property type="entry name" value="Ferritin_CCC1_N"/>
</dbReference>
<comment type="caution">
    <text evidence="5">The sequence shown here is derived from an EMBL/GenBank/DDBJ whole genome shotgun (WGS) entry which is preliminary data.</text>
</comment>
<dbReference type="Pfam" id="PF01988">
    <property type="entry name" value="VIT1"/>
    <property type="match status" value="1"/>
</dbReference>
<dbReference type="Gene3D" id="1.20.5.420">
    <property type="entry name" value="Immunoglobulin FC, subunit C"/>
    <property type="match status" value="1"/>
</dbReference>
<comment type="subcellular location">
    <subcellularLocation>
        <location evidence="1">Endomembrane system</location>
        <topology evidence="1">Multi-pass membrane protein</topology>
    </subcellularLocation>
</comment>
<evidence type="ECO:0000256" key="1">
    <source>
        <dbReference type="ARBA" id="ARBA00004127"/>
    </source>
</evidence>
<evidence type="ECO:0000313" key="6">
    <source>
        <dbReference type="Proteomes" id="UP000074294"/>
    </source>
</evidence>
<keyword evidence="2" id="KW-0812">Transmembrane</keyword>
<feature type="non-terminal residue" evidence="5">
    <location>
        <position position="223"/>
    </location>
</feature>
<dbReference type="SUPFAM" id="SSF47240">
    <property type="entry name" value="Ferritin-like"/>
    <property type="match status" value="1"/>
</dbReference>
<sequence>MNNEESQSGGNTEGKPLAGDVWADVLSSQKEEINGYHIYRRLSESAKDQRIKGILSQIADDELKHYNFWKNYTQVEVKPSKLRVWFYFLISRLLGITFGLKLMENGEVRTQLVYDRLSKFIPGVKDILREEENHEDQLIDSIKEDRLEYIGSIVLGLNDALVELTGALAGFAFAFQNSRLVAVAGLITGIAASLSMAASEYLSTKAEDGGRHPAKAAIYTGVA</sequence>
<dbReference type="EMBL" id="LQMQ01000043">
    <property type="protein sequence ID" value="KUO40348.1"/>
    <property type="molecule type" value="Genomic_DNA"/>
</dbReference>
<dbReference type="AlphaFoldDB" id="A0A147JV03"/>
<gene>
    <name evidence="5" type="ORF">APZ16_01630</name>
</gene>
<protein>
    <recommendedName>
        <fullName evidence="7">Rubrerythrin family protein</fullName>
    </recommendedName>
</protein>
<dbReference type="Proteomes" id="UP000074294">
    <property type="component" value="Unassembled WGS sequence"/>
</dbReference>
<proteinExistence type="predicted"/>
<dbReference type="InterPro" id="IPR008217">
    <property type="entry name" value="Ccc1_fam"/>
</dbReference>
<accession>A0A147JV03</accession>
<evidence type="ECO:0008006" key="7">
    <source>
        <dbReference type="Google" id="ProtNLM"/>
    </source>
</evidence>
<keyword evidence="4" id="KW-0472">Membrane</keyword>
<dbReference type="GO" id="GO:0030026">
    <property type="term" value="P:intracellular manganese ion homeostasis"/>
    <property type="evidence" value="ECO:0007669"/>
    <property type="project" value="InterPro"/>
</dbReference>
<evidence type="ECO:0000256" key="4">
    <source>
        <dbReference type="ARBA" id="ARBA00023136"/>
    </source>
</evidence>
<dbReference type="GO" id="GO:0005384">
    <property type="term" value="F:manganese ion transmembrane transporter activity"/>
    <property type="evidence" value="ECO:0007669"/>
    <property type="project" value="InterPro"/>
</dbReference>